<comment type="caution">
    <text evidence="1">The sequence shown here is derived from an EMBL/GenBank/DDBJ whole genome shotgun (WGS) entry which is preliminary data.</text>
</comment>
<sequence length="42" mass="4712">MALKDESGVNFPVGEEREMAYKLDLRALEKEVEKTTVLGCDP</sequence>
<evidence type="ECO:0000313" key="2">
    <source>
        <dbReference type="Proteomes" id="UP000634136"/>
    </source>
</evidence>
<protein>
    <submittedName>
        <fullName evidence="1">Uncharacterized protein</fullName>
    </submittedName>
</protein>
<reference evidence="1" key="1">
    <citation type="submission" date="2020-09" db="EMBL/GenBank/DDBJ databases">
        <title>Genome-Enabled Discovery of Anthraquinone Biosynthesis in Senna tora.</title>
        <authorList>
            <person name="Kang S.-H."/>
            <person name="Pandey R.P."/>
            <person name="Lee C.-M."/>
            <person name="Sim J.-S."/>
            <person name="Jeong J.-T."/>
            <person name="Choi B.-S."/>
            <person name="Jung M."/>
            <person name="Ginzburg D."/>
            <person name="Zhao K."/>
            <person name="Won S.Y."/>
            <person name="Oh T.-J."/>
            <person name="Yu Y."/>
            <person name="Kim N.-H."/>
            <person name="Lee O.R."/>
            <person name="Lee T.-H."/>
            <person name="Bashyal P."/>
            <person name="Kim T.-S."/>
            <person name="Lee W.-H."/>
            <person name="Kawkins C."/>
            <person name="Kim C.-K."/>
            <person name="Kim J.S."/>
            <person name="Ahn B.O."/>
            <person name="Rhee S.Y."/>
            <person name="Sohng J.K."/>
        </authorList>
    </citation>
    <scope>NUCLEOTIDE SEQUENCE</scope>
    <source>
        <tissue evidence="1">Leaf</tissue>
    </source>
</reference>
<dbReference type="EMBL" id="JAAIUW010000013">
    <property type="protein sequence ID" value="KAF7802075.1"/>
    <property type="molecule type" value="Genomic_DNA"/>
</dbReference>
<proteinExistence type="predicted"/>
<name>A0A834SDC0_9FABA</name>
<accession>A0A834SDC0</accession>
<dbReference type="AlphaFoldDB" id="A0A834SDC0"/>
<organism evidence="1 2">
    <name type="scientific">Senna tora</name>
    <dbReference type="NCBI Taxonomy" id="362788"/>
    <lineage>
        <taxon>Eukaryota</taxon>
        <taxon>Viridiplantae</taxon>
        <taxon>Streptophyta</taxon>
        <taxon>Embryophyta</taxon>
        <taxon>Tracheophyta</taxon>
        <taxon>Spermatophyta</taxon>
        <taxon>Magnoliopsida</taxon>
        <taxon>eudicotyledons</taxon>
        <taxon>Gunneridae</taxon>
        <taxon>Pentapetalae</taxon>
        <taxon>rosids</taxon>
        <taxon>fabids</taxon>
        <taxon>Fabales</taxon>
        <taxon>Fabaceae</taxon>
        <taxon>Caesalpinioideae</taxon>
        <taxon>Cassia clade</taxon>
        <taxon>Senna</taxon>
    </lineage>
</organism>
<gene>
    <name evidence="1" type="ORF">G2W53_041186</name>
</gene>
<keyword evidence="2" id="KW-1185">Reference proteome</keyword>
<evidence type="ECO:0000313" key="1">
    <source>
        <dbReference type="EMBL" id="KAF7802075.1"/>
    </source>
</evidence>
<dbReference type="Proteomes" id="UP000634136">
    <property type="component" value="Unassembled WGS sequence"/>
</dbReference>